<reference evidence="12" key="1">
    <citation type="submission" date="2021-02" db="EMBL/GenBank/DDBJ databases">
        <authorList>
            <person name="Nowell W R."/>
        </authorList>
    </citation>
    <scope>NUCLEOTIDE SEQUENCE</scope>
</reference>
<dbReference type="SUPFAM" id="SSF56112">
    <property type="entry name" value="Protein kinase-like (PK-like)"/>
    <property type="match status" value="1"/>
</dbReference>
<dbReference type="InterPro" id="IPR011009">
    <property type="entry name" value="Kinase-like_dom_sf"/>
</dbReference>
<dbReference type="InterPro" id="IPR016137">
    <property type="entry name" value="RGS"/>
</dbReference>
<accession>A0A8S2QDX8</accession>
<sequence>MADLEAVLADVSYLMAMEKSKSTPAASASKKIVLPDRTVRSVTHKHLQKMYENTFDKIFNQQIGFLLFKEYCSTLCDEPVPQLKFYEEIKRFEKLETDEERWKVGKEIYDQFIMKELLSNSHTYSERAIESVKKHLSKYNPNNPKNSLPSNLFEPYKKEICDLLRGRIFDKFIESEKYTRFCQWKNFELNIQLTMNDFSVHRIIGRGGFGEVYGCRKADTGKMYAMKCLDKKRIKMKQGETLALNERIMLSLVSTGEEGCPFIVCMTYAFHTTDKLCFILDLMNGGDLHYHLSQHGVFSEKESIELPETMTNEMRTLLEGLLQRDVDKRLGCMGRIAEEVKEHPFFKDIDWKQVYLLKLTPPLIPPRGEVNAADAFDIGNFDEDDTKGIKLTEADQELYKNFPIVISERWQQEITETVFDTVNQETDKIEQKRRAKFKQNNIYDDEKTSDLILQGQLKKNTGTFGFSWQIRYTKLYPNRLELHYEKGDKDPE</sequence>
<protein>
    <recommendedName>
        <fullName evidence="8">G protein-coupled receptor kinase</fullName>
        <ecNumber evidence="8">2.7.11.-</ecNumber>
    </recommendedName>
</protein>
<evidence type="ECO:0000256" key="2">
    <source>
        <dbReference type="ARBA" id="ARBA00022527"/>
    </source>
</evidence>
<dbReference type="SMART" id="SM00133">
    <property type="entry name" value="S_TK_X"/>
    <property type="match status" value="1"/>
</dbReference>
<comment type="similarity">
    <text evidence="1 8">Belongs to the protein kinase superfamily. AGC Ser/Thr protein kinase family. GPRK subfamily.</text>
</comment>
<dbReference type="PROSITE" id="PS00107">
    <property type="entry name" value="PROTEIN_KINASE_ATP"/>
    <property type="match status" value="1"/>
</dbReference>
<dbReference type="SMART" id="SM00220">
    <property type="entry name" value="S_TKc"/>
    <property type="match status" value="1"/>
</dbReference>
<dbReference type="Gene3D" id="1.10.287.1270">
    <property type="match status" value="3"/>
</dbReference>
<dbReference type="InterPro" id="IPR036305">
    <property type="entry name" value="RGS_sf"/>
</dbReference>
<evidence type="ECO:0000313" key="12">
    <source>
        <dbReference type="EMBL" id="CAF4094478.1"/>
    </source>
</evidence>
<dbReference type="Gene3D" id="3.30.200.20">
    <property type="entry name" value="Phosphorylase Kinase, domain 1"/>
    <property type="match status" value="1"/>
</dbReference>
<dbReference type="Gene3D" id="1.10.510.10">
    <property type="entry name" value="Transferase(Phosphotransferase) domain 1"/>
    <property type="match status" value="1"/>
</dbReference>
<dbReference type="Proteomes" id="UP000681720">
    <property type="component" value="Unassembled WGS sequence"/>
</dbReference>
<dbReference type="PRINTS" id="PR00717">
    <property type="entry name" value="GPCRKINASE"/>
</dbReference>
<evidence type="ECO:0000256" key="4">
    <source>
        <dbReference type="ARBA" id="ARBA00022741"/>
    </source>
</evidence>
<feature type="domain" description="RGS" evidence="10">
    <location>
        <begin position="54"/>
        <end position="182"/>
    </location>
</feature>
<dbReference type="GO" id="GO:0009966">
    <property type="term" value="P:regulation of signal transduction"/>
    <property type="evidence" value="ECO:0007669"/>
    <property type="project" value="TreeGrafter"/>
</dbReference>
<keyword evidence="4 7" id="KW-0547">Nucleotide-binding</keyword>
<keyword evidence="2 8" id="KW-0723">Serine/threonine-protein kinase</keyword>
<dbReference type="FunFam" id="3.30.200.20:FF:000068">
    <property type="entry name" value="G protein-coupled receptor kinase"/>
    <property type="match status" value="1"/>
</dbReference>
<feature type="domain" description="AGC-kinase C-terminal" evidence="11">
    <location>
        <begin position="347"/>
        <end position="414"/>
    </location>
</feature>
<dbReference type="SUPFAM" id="SSF48097">
    <property type="entry name" value="Regulator of G-protein signaling, RGS"/>
    <property type="match status" value="1"/>
</dbReference>
<evidence type="ECO:0000256" key="8">
    <source>
        <dbReference type="RuleBase" id="RU000308"/>
    </source>
</evidence>
<dbReference type="InterPro" id="IPR000719">
    <property type="entry name" value="Prot_kinase_dom"/>
</dbReference>
<evidence type="ECO:0000256" key="7">
    <source>
        <dbReference type="PROSITE-ProRule" id="PRU10141"/>
    </source>
</evidence>
<feature type="non-terminal residue" evidence="12">
    <location>
        <position position="1"/>
    </location>
</feature>
<dbReference type="InterPro" id="IPR000239">
    <property type="entry name" value="GPCR_kinase"/>
</dbReference>
<dbReference type="EMBL" id="CAJOBJ010007770">
    <property type="protein sequence ID" value="CAF4094478.1"/>
    <property type="molecule type" value="Genomic_DNA"/>
</dbReference>
<evidence type="ECO:0000256" key="1">
    <source>
        <dbReference type="ARBA" id="ARBA00009793"/>
    </source>
</evidence>
<evidence type="ECO:0000256" key="5">
    <source>
        <dbReference type="ARBA" id="ARBA00022777"/>
    </source>
</evidence>
<dbReference type="SMART" id="SM00315">
    <property type="entry name" value="RGS"/>
    <property type="match status" value="1"/>
</dbReference>
<evidence type="ECO:0000259" key="10">
    <source>
        <dbReference type="PROSITE" id="PS50132"/>
    </source>
</evidence>
<evidence type="ECO:0000256" key="3">
    <source>
        <dbReference type="ARBA" id="ARBA00022679"/>
    </source>
</evidence>
<dbReference type="GO" id="GO:0005524">
    <property type="term" value="F:ATP binding"/>
    <property type="evidence" value="ECO:0007669"/>
    <property type="project" value="UniProtKB-UniRule"/>
</dbReference>
<evidence type="ECO:0000256" key="6">
    <source>
        <dbReference type="ARBA" id="ARBA00022840"/>
    </source>
</evidence>
<dbReference type="GO" id="GO:0001664">
    <property type="term" value="F:G protein-coupled receptor binding"/>
    <property type="evidence" value="ECO:0007669"/>
    <property type="project" value="TreeGrafter"/>
</dbReference>
<dbReference type="InterPro" id="IPR000961">
    <property type="entry name" value="AGC-kinase_C"/>
</dbReference>
<dbReference type="PANTHER" id="PTHR24355">
    <property type="entry name" value="G PROTEIN-COUPLED RECEPTOR KINASE/RIBOSOMAL PROTEIN S6 KINASE"/>
    <property type="match status" value="1"/>
</dbReference>
<dbReference type="PROSITE" id="PS51285">
    <property type="entry name" value="AGC_KINASE_CTER"/>
    <property type="match status" value="1"/>
</dbReference>
<proteinExistence type="inferred from homology"/>
<feature type="domain" description="Protein kinase" evidence="9">
    <location>
        <begin position="198"/>
        <end position="492"/>
    </location>
</feature>
<dbReference type="PROSITE" id="PS50132">
    <property type="entry name" value="RGS"/>
    <property type="match status" value="1"/>
</dbReference>
<keyword evidence="3 8" id="KW-0808">Transferase</keyword>
<evidence type="ECO:0000313" key="13">
    <source>
        <dbReference type="Proteomes" id="UP000681720"/>
    </source>
</evidence>
<evidence type="ECO:0000259" key="11">
    <source>
        <dbReference type="PROSITE" id="PS51285"/>
    </source>
</evidence>
<dbReference type="PROSITE" id="PS50011">
    <property type="entry name" value="PROTEIN_KINASE_DOM"/>
    <property type="match status" value="1"/>
</dbReference>
<dbReference type="GO" id="GO:0004703">
    <property type="term" value="F:G protein-coupled receptor kinase activity"/>
    <property type="evidence" value="ECO:0007669"/>
    <property type="project" value="InterPro"/>
</dbReference>
<dbReference type="EC" id="2.7.11.-" evidence="8"/>
<keyword evidence="5 8" id="KW-0418">Kinase</keyword>
<dbReference type="Pfam" id="PF00615">
    <property type="entry name" value="RGS"/>
    <property type="match status" value="1"/>
</dbReference>
<comment type="caution">
    <text evidence="12">The sequence shown here is derived from an EMBL/GenBank/DDBJ whole genome shotgun (WGS) entry which is preliminary data.</text>
</comment>
<organism evidence="12 13">
    <name type="scientific">Rotaria magnacalcarata</name>
    <dbReference type="NCBI Taxonomy" id="392030"/>
    <lineage>
        <taxon>Eukaryota</taxon>
        <taxon>Metazoa</taxon>
        <taxon>Spiralia</taxon>
        <taxon>Gnathifera</taxon>
        <taxon>Rotifera</taxon>
        <taxon>Eurotatoria</taxon>
        <taxon>Bdelloidea</taxon>
        <taxon>Philodinida</taxon>
        <taxon>Philodinidae</taxon>
        <taxon>Rotaria</taxon>
    </lineage>
</organism>
<keyword evidence="6 7" id="KW-0067">ATP-binding</keyword>
<dbReference type="PANTHER" id="PTHR24355:SF18">
    <property type="entry name" value="G PROTEIN-COUPLED RECEPTOR KINASE"/>
    <property type="match status" value="1"/>
</dbReference>
<gene>
    <name evidence="12" type="ORF">GIL414_LOCUS16785</name>
</gene>
<feature type="binding site" evidence="7">
    <location>
        <position position="227"/>
    </location>
    <ligand>
        <name>ATP</name>
        <dbReference type="ChEBI" id="CHEBI:30616"/>
    </ligand>
</feature>
<dbReference type="AlphaFoldDB" id="A0A8S2QDX8"/>
<dbReference type="Pfam" id="PF00069">
    <property type="entry name" value="Pkinase"/>
    <property type="match status" value="1"/>
</dbReference>
<name>A0A8S2QDX8_9BILA</name>
<evidence type="ECO:0000259" key="9">
    <source>
        <dbReference type="PROSITE" id="PS50011"/>
    </source>
</evidence>
<dbReference type="InterPro" id="IPR017441">
    <property type="entry name" value="Protein_kinase_ATP_BS"/>
</dbReference>
<dbReference type="GO" id="GO:0007186">
    <property type="term" value="P:G protein-coupled receptor signaling pathway"/>
    <property type="evidence" value="ECO:0007669"/>
    <property type="project" value="TreeGrafter"/>
</dbReference>